<organism evidence="12 13">
    <name type="scientific">Anaeramoeba flamelloides</name>
    <dbReference type="NCBI Taxonomy" id="1746091"/>
    <lineage>
        <taxon>Eukaryota</taxon>
        <taxon>Metamonada</taxon>
        <taxon>Anaeramoebidae</taxon>
        <taxon>Anaeramoeba</taxon>
    </lineage>
</organism>
<evidence type="ECO:0000256" key="9">
    <source>
        <dbReference type="SAM" id="Coils"/>
    </source>
</evidence>
<evidence type="ECO:0000256" key="7">
    <source>
        <dbReference type="ARBA" id="ARBA00023136"/>
    </source>
</evidence>
<proteinExistence type="inferred from homology"/>
<protein>
    <recommendedName>
        <fullName evidence="11">t-SNARE coiled-coil homology domain-containing protein</fullName>
    </recommendedName>
</protein>
<dbReference type="SMART" id="SM00397">
    <property type="entry name" value="t_SNARE"/>
    <property type="match status" value="1"/>
</dbReference>
<evidence type="ECO:0000256" key="3">
    <source>
        <dbReference type="ARBA" id="ARBA00022692"/>
    </source>
</evidence>
<evidence type="ECO:0000256" key="6">
    <source>
        <dbReference type="ARBA" id="ARBA00023034"/>
    </source>
</evidence>
<dbReference type="FunFam" id="1.20.58.90:FF:000004">
    <property type="entry name" value="Syntaxin 10"/>
    <property type="match status" value="1"/>
</dbReference>
<feature type="coiled-coil region" evidence="9">
    <location>
        <begin position="192"/>
        <end position="219"/>
    </location>
</feature>
<comment type="caution">
    <text evidence="12">The sequence shown here is derived from an EMBL/GenBank/DDBJ whole genome shotgun (WGS) entry which is preliminary data.</text>
</comment>
<dbReference type="Proteomes" id="UP001146793">
    <property type="component" value="Unassembled WGS sequence"/>
</dbReference>
<gene>
    <name evidence="12" type="ORF">M0812_08618</name>
</gene>
<dbReference type="Pfam" id="PF09177">
    <property type="entry name" value="STX6_10_61_N"/>
    <property type="match status" value="1"/>
</dbReference>
<dbReference type="GO" id="GO:0015031">
    <property type="term" value="P:protein transport"/>
    <property type="evidence" value="ECO:0007669"/>
    <property type="project" value="UniProtKB-KW"/>
</dbReference>
<name>A0AAV7ZWZ9_9EUKA</name>
<keyword evidence="6" id="KW-0333">Golgi apparatus</keyword>
<evidence type="ECO:0000256" key="2">
    <source>
        <dbReference type="ARBA" id="ARBA00022448"/>
    </source>
</evidence>
<keyword evidence="7 10" id="KW-0472">Membrane</keyword>
<dbReference type="EMBL" id="JANTQA010000021">
    <property type="protein sequence ID" value="KAJ3446083.1"/>
    <property type="molecule type" value="Genomic_DNA"/>
</dbReference>
<dbReference type="Gene3D" id="1.20.5.110">
    <property type="match status" value="1"/>
</dbReference>
<dbReference type="Gene3D" id="1.20.58.90">
    <property type="match status" value="1"/>
</dbReference>
<evidence type="ECO:0000313" key="12">
    <source>
        <dbReference type="EMBL" id="KAJ3446083.1"/>
    </source>
</evidence>
<evidence type="ECO:0000256" key="10">
    <source>
        <dbReference type="SAM" id="Phobius"/>
    </source>
</evidence>
<comment type="subcellular location">
    <subcellularLocation>
        <location evidence="8">Golgi apparatus</location>
        <location evidence="8">trans-Golgi network membrane</location>
        <topology evidence="8">Single-pass type IV membrane protein</topology>
    </subcellularLocation>
</comment>
<dbReference type="InterPro" id="IPR000727">
    <property type="entry name" value="T_SNARE_dom"/>
</dbReference>
<dbReference type="SUPFAM" id="SSF47661">
    <property type="entry name" value="t-snare proteins"/>
    <property type="match status" value="1"/>
</dbReference>
<dbReference type="PROSITE" id="PS50192">
    <property type="entry name" value="T_SNARE"/>
    <property type="match status" value="1"/>
</dbReference>
<dbReference type="CDD" id="cd15851">
    <property type="entry name" value="SNARE_Syntaxin6"/>
    <property type="match status" value="1"/>
</dbReference>
<evidence type="ECO:0000256" key="1">
    <source>
        <dbReference type="ARBA" id="ARBA00009063"/>
    </source>
</evidence>
<evidence type="ECO:0000256" key="8">
    <source>
        <dbReference type="ARBA" id="ARBA00037801"/>
    </source>
</evidence>
<dbReference type="GO" id="GO:0016020">
    <property type="term" value="C:membrane"/>
    <property type="evidence" value="ECO:0007669"/>
    <property type="project" value="InterPro"/>
</dbReference>
<evidence type="ECO:0000313" key="13">
    <source>
        <dbReference type="Proteomes" id="UP001146793"/>
    </source>
</evidence>
<dbReference type="InterPro" id="IPR010989">
    <property type="entry name" value="SNARE"/>
</dbReference>
<dbReference type="GO" id="GO:0048193">
    <property type="term" value="P:Golgi vesicle transport"/>
    <property type="evidence" value="ECO:0007669"/>
    <property type="project" value="InterPro"/>
</dbReference>
<keyword evidence="4" id="KW-0653">Protein transport</keyword>
<feature type="domain" description="T-SNARE coiled-coil homology" evidence="11">
    <location>
        <begin position="161"/>
        <end position="223"/>
    </location>
</feature>
<evidence type="ECO:0000256" key="4">
    <source>
        <dbReference type="ARBA" id="ARBA00022927"/>
    </source>
</evidence>
<sequence>MSLERTDPFFLLKDEVKKLLPSLGAHYDHWEELILTTYTADNDEFSWTQEELLKGIKDVNWYCKELEGTLNKVAKNPDHYKIDQEELSKRKKFLKKSKDEIMTIQEKMQNPKLLGKINNDKKKHLLKKSKKRKQDNKYHKLDEAIEMDNQRFIDEENKQQELIEREQDDELDAIHGTITRVKEMGNVIGEEIDEHNKMLEDLSDDMDTAKGKLKSAMRKSKKLLNSKDRGKMCTIFILIIVLVVLLIVVFQ</sequence>
<dbReference type="GO" id="GO:0005794">
    <property type="term" value="C:Golgi apparatus"/>
    <property type="evidence" value="ECO:0007669"/>
    <property type="project" value="UniProtKB-SubCell"/>
</dbReference>
<dbReference type="InterPro" id="IPR015260">
    <property type="entry name" value="Syntaxin-6/10/61_N"/>
</dbReference>
<dbReference type="Pfam" id="PF05739">
    <property type="entry name" value="SNARE"/>
    <property type="match status" value="1"/>
</dbReference>
<accession>A0AAV7ZWZ9</accession>
<evidence type="ECO:0000259" key="11">
    <source>
        <dbReference type="PROSITE" id="PS50192"/>
    </source>
</evidence>
<evidence type="ECO:0000256" key="5">
    <source>
        <dbReference type="ARBA" id="ARBA00022989"/>
    </source>
</evidence>
<dbReference type="SUPFAM" id="SSF58038">
    <property type="entry name" value="SNARE fusion complex"/>
    <property type="match status" value="1"/>
</dbReference>
<dbReference type="PANTHER" id="PTHR12791">
    <property type="entry name" value="GOLGI SNARE BET1-RELATED"/>
    <property type="match status" value="1"/>
</dbReference>
<keyword evidence="3 10" id="KW-0812">Transmembrane</keyword>
<comment type="similarity">
    <text evidence="1">Belongs to the syntaxin family.</text>
</comment>
<reference evidence="12" key="1">
    <citation type="submission" date="2022-08" db="EMBL/GenBank/DDBJ databases">
        <title>Novel sulphate-reducing endosymbionts in the free-living metamonad Anaeramoeba.</title>
        <authorList>
            <person name="Jerlstrom-Hultqvist J."/>
            <person name="Cepicka I."/>
            <person name="Gallot-Lavallee L."/>
            <person name="Salas-Leiva D."/>
            <person name="Curtis B.A."/>
            <person name="Zahonova K."/>
            <person name="Pipaliya S."/>
            <person name="Dacks J."/>
            <person name="Roger A.J."/>
        </authorList>
    </citation>
    <scope>NUCLEOTIDE SEQUENCE</scope>
    <source>
        <strain evidence="12">Busselton2</strain>
    </source>
</reference>
<keyword evidence="5 10" id="KW-1133">Transmembrane helix</keyword>
<keyword evidence="2" id="KW-0813">Transport</keyword>
<keyword evidence="9" id="KW-0175">Coiled coil</keyword>
<feature type="transmembrane region" description="Helical" evidence="10">
    <location>
        <begin position="232"/>
        <end position="250"/>
    </location>
</feature>
<dbReference type="AlphaFoldDB" id="A0AAV7ZWZ9"/>